<dbReference type="InterPro" id="IPR018188">
    <property type="entry name" value="RNase_T2_His_AS_1"/>
</dbReference>
<evidence type="ECO:0000313" key="4">
    <source>
        <dbReference type="EMBL" id="KAH7639351.1"/>
    </source>
</evidence>
<dbReference type="GO" id="GO:0006401">
    <property type="term" value="P:RNA catabolic process"/>
    <property type="evidence" value="ECO:0007669"/>
    <property type="project" value="TreeGrafter"/>
</dbReference>
<dbReference type="InterPro" id="IPR036430">
    <property type="entry name" value="RNase_T2-like_sf"/>
</dbReference>
<dbReference type="SUPFAM" id="SSF55895">
    <property type="entry name" value="Ribonuclease Rh-like"/>
    <property type="match status" value="1"/>
</dbReference>
<keyword evidence="6" id="KW-1185">Reference proteome</keyword>
<dbReference type="EMBL" id="ASGP02000002">
    <property type="protein sequence ID" value="KAH9522056.1"/>
    <property type="molecule type" value="Genomic_DNA"/>
</dbReference>
<dbReference type="GO" id="GO:0003723">
    <property type="term" value="F:RNA binding"/>
    <property type="evidence" value="ECO:0007669"/>
    <property type="project" value="InterPro"/>
</dbReference>
<dbReference type="GO" id="GO:0005576">
    <property type="term" value="C:extracellular region"/>
    <property type="evidence" value="ECO:0007669"/>
    <property type="project" value="TreeGrafter"/>
</dbReference>
<dbReference type="OrthoDB" id="435754at2759"/>
<evidence type="ECO:0000256" key="3">
    <source>
        <dbReference type="SAM" id="Phobius"/>
    </source>
</evidence>
<reference evidence="5" key="1">
    <citation type="submission" date="2013-05" db="EMBL/GenBank/DDBJ databases">
        <authorList>
            <person name="Yim A.K.Y."/>
            <person name="Chan T.F."/>
            <person name="Ji K.M."/>
            <person name="Liu X.Y."/>
            <person name="Zhou J.W."/>
            <person name="Li R.Q."/>
            <person name="Yang K.Y."/>
            <person name="Li J."/>
            <person name="Li M."/>
            <person name="Law P.T.W."/>
            <person name="Wu Y.L."/>
            <person name="Cai Z.L."/>
            <person name="Qin H."/>
            <person name="Bao Y."/>
            <person name="Leung R.K.K."/>
            <person name="Ng P.K.S."/>
            <person name="Zou J."/>
            <person name="Zhong X.J."/>
            <person name="Ran P.X."/>
            <person name="Zhong N.S."/>
            <person name="Liu Z.G."/>
            <person name="Tsui S.K.W."/>
        </authorList>
    </citation>
    <scope>NUCLEOTIDE SEQUENCE</scope>
    <source>
        <strain evidence="5">Derf</strain>
        <tissue evidence="5">Whole organism</tissue>
    </source>
</reference>
<dbReference type="PANTHER" id="PTHR11240:SF22">
    <property type="entry name" value="RIBONUCLEASE T2"/>
    <property type="match status" value="1"/>
</dbReference>
<dbReference type="PROSITE" id="PS00530">
    <property type="entry name" value="RNASE_T2_1"/>
    <property type="match status" value="1"/>
</dbReference>
<reference evidence="4" key="2">
    <citation type="submission" date="2020-06" db="EMBL/GenBank/DDBJ databases">
        <authorList>
            <person name="Ji K."/>
            <person name="Li J."/>
        </authorList>
    </citation>
    <scope>NUCLEOTIDE SEQUENCE</scope>
    <source>
        <strain evidence="4">JKM2019</strain>
        <tissue evidence="4">Whole body</tissue>
    </source>
</reference>
<keyword evidence="3" id="KW-0472">Membrane</keyword>
<proteinExistence type="inferred from homology"/>
<organism evidence="5 6">
    <name type="scientific">Dermatophagoides farinae</name>
    <name type="common">American house dust mite</name>
    <dbReference type="NCBI Taxonomy" id="6954"/>
    <lineage>
        <taxon>Eukaryota</taxon>
        <taxon>Metazoa</taxon>
        <taxon>Ecdysozoa</taxon>
        <taxon>Arthropoda</taxon>
        <taxon>Chelicerata</taxon>
        <taxon>Arachnida</taxon>
        <taxon>Acari</taxon>
        <taxon>Acariformes</taxon>
        <taxon>Sarcoptiformes</taxon>
        <taxon>Astigmata</taxon>
        <taxon>Psoroptidia</taxon>
        <taxon>Analgoidea</taxon>
        <taxon>Pyroglyphidae</taxon>
        <taxon>Dermatophagoidinae</taxon>
        <taxon>Dermatophagoides</taxon>
    </lineage>
</organism>
<protein>
    <submittedName>
        <fullName evidence="5">Ribonuclease T2</fullName>
    </submittedName>
    <submittedName>
        <fullName evidence="4">Ribonuclease phyb</fullName>
    </submittedName>
</protein>
<reference evidence="5" key="4">
    <citation type="journal article" date="2022" name="Res Sq">
        <title>Comparative Genomics Reveals Insights into the Divergent Evolution of Astigmatic Mites and Household Pest Adaptations.</title>
        <authorList>
            <person name="Xiong Q."/>
            <person name="Wan A.T.-Y."/>
            <person name="Liu X.-Y."/>
            <person name="Fung C.S.-H."/>
            <person name="Xiao X."/>
            <person name="Malainual N."/>
            <person name="Hou J."/>
            <person name="Wang L."/>
            <person name="Wang M."/>
            <person name="Yang K."/>
            <person name="Cui Y."/>
            <person name="Leung E."/>
            <person name="Nong W."/>
            <person name="Shin S.-K."/>
            <person name="Au S."/>
            <person name="Jeong K.Y."/>
            <person name="Chew F.T."/>
            <person name="Hui J."/>
            <person name="Leung T.F."/>
            <person name="Tungtrongchitr A."/>
            <person name="Zhong N."/>
            <person name="Liu Z."/>
            <person name="Tsui S."/>
        </authorList>
    </citation>
    <scope>NUCLEOTIDE SEQUENCE</scope>
    <source>
        <strain evidence="5">Derf</strain>
        <tissue evidence="5">Whole organism</tissue>
    </source>
</reference>
<evidence type="ECO:0000313" key="6">
    <source>
        <dbReference type="Proteomes" id="UP000790347"/>
    </source>
</evidence>
<dbReference type="InterPro" id="IPR033130">
    <property type="entry name" value="RNase_T2_His_AS_2"/>
</dbReference>
<dbReference type="Proteomes" id="UP000828236">
    <property type="component" value="Unassembled WGS sequence"/>
</dbReference>
<gene>
    <name evidence="5" type="primary">RNaseX25_3</name>
    <name evidence="5" type="ORF">DERF_005659</name>
    <name evidence="4" type="ORF">HUG17_3384</name>
</gene>
<dbReference type="PANTHER" id="PTHR11240">
    <property type="entry name" value="RIBONUCLEASE T2"/>
    <property type="match status" value="1"/>
</dbReference>
<dbReference type="Pfam" id="PF00445">
    <property type="entry name" value="Ribonuclease_T2"/>
    <property type="match status" value="1"/>
</dbReference>
<accession>A0A922L6E6</accession>
<comment type="similarity">
    <text evidence="1 2">Belongs to the RNase T2 family.</text>
</comment>
<dbReference type="InterPro" id="IPR001568">
    <property type="entry name" value="RNase_T2-like"/>
</dbReference>
<keyword evidence="3" id="KW-0812">Transmembrane</keyword>
<evidence type="ECO:0000313" key="5">
    <source>
        <dbReference type="EMBL" id="KAH9522056.1"/>
    </source>
</evidence>
<dbReference type="GO" id="GO:0033897">
    <property type="term" value="F:ribonuclease T2 activity"/>
    <property type="evidence" value="ECO:0007669"/>
    <property type="project" value="InterPro"/>
</dbReference>
<sequence>MNLKIVAFTTIAVIIINLGIGIWYGFYKQSNNSIEIRSINAKVNYYNVLSINWPFTVCVNATKSCIRPLPNRWTIHGLWPNGLDNSMIFDCTSEKYDSNQIRMLKTRMDEQWLSVKKSGNDAFWKHEWQKHGTCATGYSQYDYFNKTLSLFERYDVNRMLKNNGINYGSLINVADIRRALEASGLRSDMFVIQCKNSYKQPYLFEIRMCFTADLKPMTCAIKSNCKKPQVFYVMK</sequence>
<evidence type="ECO:0000256" key="2">
    <source>
        <dbReference type="RuleBase" id="RU004328"/>
    </source>
</evidence>
<dbReference type="EMBL" id="SDOV01000007">
    <property type="protein sequence ID" value="KAH7639351.1"/>
    <property type="molecule type" value="Genomic_DNA"/>
</dbReference>
<keyword evidence="3" id="KW-1133">Transmembrane helix</keyword>
<evidence type="ECO:0000256" key="1">
    <source>
        <dbReference type="ARBA" id="ARBA00007469"/>
    </source>
</evidence>
<feature type="transmembrane region" description="Helical" evidence="3">
    <location>
        <begin position="6"/>
        <end position="27"/>
    </location>
</feature>
<dbReference type="AlphaFoldDB" id="A0A922L6E6"/>
<comment type="caution">
    <text evidence="5">The sequence shown here is derived from an EMBL/GenBank/DDBJ whole genome shotgun (WGS) entry which is preliminary data.</text>
</comment>
<dbReference type="Proteomes" id="UP000790347">
    <property type="component" value="Unassembled WGS sequence"/>
</dbReference>
<dbReference type="PROSITE" id="PS00531">
    <property type="entry name" value="RNASE_T2_2"/>
    <property type="match status" value="1"/>
</dbReference>
<dbReference type="Gene3D" id="3.90.730.10">
    <property type="entry name" value="Ribonuclease T2-like"/>
    <property type="match status" value="1"/>
</dbReference>
<dbReference type="CDD" id="cd00374">
    <property type="entry name" value="RNase_T2"/>
    <property type="match status" value="1"/>
</dbReference>
<name>A0A922L6E6_DERFA</name>
<reference evidence="4" key="3">
    <citation type="journal article" date="2021" name="World Allergy Organ. J.">
        <title>Chromosome-level assembly of Dermatophagoides farinae genome and transcriptome reveals two novel allergens Der f 37 and Der f 39.</title>
        <authorList>
            <person name="Chen J."/>
            <person name="Cai Z."/>
            <person name="Fan D."/>
            <person name="Hu J."/>
            <person name="Hou Y."/>
            <person name="He Y."/>
            <person name="Zhang Z."/>
            <person name="Zhao Z."/>
            <person name="Gao P."/>
            <person name="Hu W."/>
            <person name="Sun J."/>
            <person name="Li J."/>
            <person name="Ji K."/>
        </authorList>
    </citation>
    <scope>NUCLEOTIDE SEQUENCE</scope>
    <source>
        <strain evidence="4">JKM2019</strain>
    </source>
</reference>